<feature type="region of interest" description="Disordered" evidence="1">
    <location>
        <begin position="22"/>
        <end position="47"/>
    </location>
</feature>
<evidence type="ECO:0000256" key="1">
    <source>
        <dbReference type="SAM" id="MobiDB-lite"/>
    </source>
</evidence>
<comment type="caution">
    <text evidence="2">The sequence shown here is derived from an EMBL/GenBank/DDBJ whole genome shotgun (WGS) entry which is preliminary data.</text>
</comment>
<protein>
    <submittedName>
        <fullName evidence="2">Uncharacterized protein</fullName>
    </submittedName>
</protein>
<organism evidence="2 3">
    <name type="scientific">Tilletia indica</name>
    <dbReference type="NCBI Taxonomy" id="43049"/>
    <lineage>
        <taxon>Eukaryota</taxon>
        <taxon>Fungi</taxon>
        <taxon>Dikarya</taxon>
        <taxon>Basidiomycota</taxon>
        <taxon>Ustilaginomycotina</taxon>
        <taxon>Exobasidiomycetes</taxon>
        <taxon>Tilletiales</taxon>
        <taxon>Tilletiaceae</taxon>
        <taxon>Tilletia</taxon>
    </lineage>
</organism>
<dbReference type="PANTHER" id="PTHR31366:SF2">
    <property type="entry name" value="UPF0739 PROTEIN C1ORF74"/>
    <property type="match status" value="1"/>
</dbReference>
<dbReference type="InterPro" id="IPR027850">
    <property type="entry name" value="DUF4504"/>
</dbReference>
<evidence type="ECO:0000313" key="3">
    <source>
        <dbReference type="Proteomes" id="UP000077521"/>
    </source>
</evidence>
<sequence>MDEAEGDWRSVAQNLADVLLNSVGSGEGRGRGRPGRKTTQQGRRSNNGRALSQAECLYLAWSIIWVALHVRDAVLVDQVCLSEVQQRKVWKTLSTWQDISSSPEDTLFHDVCFLRHRPTGQLFIINRDHTSSRASALLQSEERNDVSPLLIAVGEAVRPGTKLDEVPPVLRLILEQLSTIHAASEHTSTPAILELTTPSYAAVGLAGWLLGYPSIYLFANGDAPAMDGDIVIDLRVIHEEEDIAENVVEDAESWEEPLRNNLGGTQLCLFQASFVLPSSASSADQHIPLFAFTVPLTALQQPSNADSFKTTIVDDLNRRKLNAMERLKRSIEAPSNSAAQESSPFLTTCRHIHHMLSRCVAHVDVSQVELPLVAL</sequence>
<accession>A0A8T8SY46</accession>
<evidence type="ECO:0000313" key="2">
    <source>
        <dbReference type="EMBL" id="KAE8251073.1"/>
    </source>
</evidence>
<reference evidence="2" key="1">
    <citation type="submission" date="2016-04" db="EMBL/GenBank/DDBJ databases">
        <authorList>
            <person name="Nguyen H.D."/>
            <person name="Samba Siva P."/>
            <person name="Cullis J."/>
            <person name="Levesque C.A."/>
            <person name="Hambleton S."/>
        </authorList>
    </citation>
    <scope>NUCLEOTIDE SEQUENCE</scope>
    <source>
        <strain evidence="2">DAOMC 236416</strain>
    </source>
</reference>
<proteinExistence type="predicted"/>
<gene>
    <name evidence="2" type="ORF">A4X13_0g4164</name>
</gene>
<keyword evidence="3" id="KW-1185">Reference proteome</keyword>
<dbReference type="Proteomes" id="UP000077521">
    <property type="component" value="Unassembled WGS sequence"/>
</dbReference>
<name>A0A8T8SY46_9BASI</name>
<reference evidence="2" key="2">
    <citation type="journal article" date="2019" name="IMA Fungus">
        <title>Genome sequencing and comparison of five Tilletia species to identify candidate genes for the detection of regulated species infecting wheat.</title>
        <authorList>
            <person name="Nguyen H.D.T."/>
            <person name="Sultana T."/>
            <person name="Kesanakurti P."/>
            <person name="Hambleton S."/>
        </authorList>
    </citation>
    <scope>NUCLEOTIDE SEQUENCE</scope>
    <source>
        <strain evidence="2">DAOMC 236416</strain>
    </source>
</reference>
<dbReference type="Pfam" id="PF14953">
    <property type="entry name" value="DUF4504"/>
    <property type="match status" value="1"/>
</dbReference>
<dbReference type="EMBL" id="LWDF02000265">
    <property type="protein sequence ID" value="KAE8251073.1"/>
    <property type="molecule type" value="Genomic_DNA"/>
</dbReference>
<dbReference type="AlphaFoldDB" id="A0A8T8SY46"/>
<dbReference type="PANTHER" id="PTHR31366">
    <property type="entry name" value="UPF0739 PROTEIN C1ORF74"/>
    <property type="match status" value="1"/>
</dbReference>